<organism evidence="1">
    <name type="scientific">Solanum chacoense</name>
    <name type="common">Chaco potato</name>
    <dbReference type="NCBI Taxonomy" id="4108"/>
    <lineage>
        <taxon>Eukaryota</taxon>
        <taxon>Viridiplantae</taxon>
        <taxon>Streptophyta</taxon>
        <taxon>Embryophyta</taxon>
        <taxon>Tracheophyta</taxon>
        <taxon>Spermatophyta</taxon>
        <taxon>Magnoliopsida</taxon>
        <taxon>eudicotyledons</taxon>
        <taxon>Gunneridae</taxon>
        <taxon>Pentapetalae</taxon>
        <taxon>asterids</taxon>
        <taxon>lamiids</taxon>
        <taxon>Solanales</taxon>
        <taxon>Solanaceae</taxon>
        <taxon>Solanoideae</taxon>
        <taxon>Solaneae</taxon>
        <taxon>Solanum</taxon>
    </lineage>
</organism>
<protein>
    <submittedName>
        <fullName evidence="1">Putative ovule protein</fullName>
    </submittedName>
</protein>
<accession>A0A0V0HB57</accession>
<sequence>MTISFNSVPQRYLKIGVVFGHEYKWKIHGQTPPYGMDILFHQQCLSCTFVEYFVARCIWIDVFPHTWTFLFSSA</sequence>
<dbReference type="AlphaFoldDB" id="A0A0V0HB57"/>
<proteinExistence type="predicted"/>
<dbReference type="EMBL" id="GEDG01022955">
    <property type="protein sequence ID" value="JAP17097.1"/>
    <property type="molecule type" value="Transcribed_RNA"/>
</dbReference>
<name>A0A0V0HB57_SOLCH</name>
<reference evidence="1" key="1">
    <citation type="submission" date="2015-12" db="EMBL/GenBank/DDBJ databases">
        <title>Gene expression during late stages of embryo sac development: a critical building block for successful pollen-pistil interactions.</title>
        <authorList>
            <person name="Liu Y."/>
            <person name="Joly V."/>
            <person name="Sabar M."/>
            <person name="Matton D.P."/>
        </authorList>
    </citation>
    <scope>NUCLEOTIDE SEQUENCE</scope>
</reference>
<evidence type="ECO:0000313" key="1">
    <source>
        <dbReference type="EMBL" id="JAP17097.1"/>
    </source>
</evidence>